<comment type="caution">
    <text evidence="3">The sequence shown here is derived from an EMBL/GenBank/DDBJ whole genome shotgun (WGS) entry which is preliminary data.</text>
</comment>
<sequence>MTVPPVRERASFEVAKRLLCQILNEGLVSGTIETFESEGQYLCLFSNGCVTEKPEKCIRVRLQPSARAGIFMRSGRIVSLVRPEMLQMPVTLVDGPSEGRELRSGALFQFASSLFTEHVEATTLDEIALGLENSEANTEKWLELHSSPEPLHLNTSSVTWERALIWGHPTHPFHRLCYAQEGLAPVEPKDLPEFLTPTLAFVSVLREEISLAGPFEESLQPLLAQLEVPPPESADRVIVPCLRLQLPCVFRHFPSAVVVKTVSGCADTQASMRTLTLRPELNFPYHIKLSIACQITSDVRAIRPCQTLGGQLVRKQLHKFFPPDLWWFKEVASVSGSQTAQGDTQENEDKARHIGCILREDLEARANAQNEALIIAGTLAQQPANDPRTHAEIVFGLETVEQKHEWFREYVAGFLRAVLPSLVQYGIGMEAHGQNTLVRVCRQTKRITGFVVRDFEGIKVHVPTLEKLGIKLCMTSPGCTRNLENIWSKIHHAIFQNHLGNLVYALGLDRHDGWTIIRDELTAALKPDMDPQAKELYDFILQDTMPFKCFLRMRMSEHFNDYDGDEQDTPSVKRDERPLPNALLMGSDKWEKILDDHAQRMRKT</sequence>
<evidence type="ECO:0000313" key="3">
    <source>
        <dbReference type="EMBL" id="GIC86184.1"/>
    </source>
</evidence>
<name>A0A8E0QK10_9EURO</name>
<organism evidence="3 4">
    <name type="scientific">Aspergillus udagawae</name>
    <dbReference type="NCBI Taxonomy" id="91492"/>
    <lineage>
        <taxon>Eukaryota</taxon>
        <taxon>Fungi</taxon>
        <taxon>Dikarya</taxon>
        <taxon>Ascomycota</taxon>
        <taxon>Pezizomycotina</taxon>
        <taxon>Eurotiomycetes</taxon>
        <taxon>Eurotiomycetidae</taxon>
        <taxon>Eurotiales</taxon>
        <taxon>Aspergillaceae</taxon>
        <taxon>Aspergillus</taxon>
        <taxon>Aspergillus subgen. Fumigati</taxon>
    </lineage>
</organism>
<dbReference type="RefSeq" id="XP_043143450.1">
    <property type="nucleotide sequence ID" value="XM_043287515.1"/>
</dbReference>
<reference evidence="3" key="2">
    <citation type="submission" date="2021-01" db="EMBL/GenBank/DDBJ databases">
        <title>Pan-genome distribution and transcriptional activeness of fungal secondary metabolism genes in Aspergillus section Fumigati.</title>
        <authorList>
            <person name="Takahashi H."/>
            <person name="Umemura M."/>
            <person name="Ninomiya A."/>
            <person name="Kusuya Y."/>
            <person name="Urayama S."/>
            <person name="Shimizu M."/>
            <person name="Watanabe A."/>
            <person name="Kamei K."/>
            <person name="Yaguchi T."/>
            <person name="Hagiwara D."/>
        </authorList>
    </citation>
    <scope>NUCLEOTIDE SEQUENCE</scope>
    <source>
        <strain evidence="3">IFM 46973</strain>
    </source>
</reference>
<protein>
    <submittedName>
        <fullName evidence="3">Siderophore</fullName>
    </submittedName>
</protein>
<evidence type="ECO:0000259" key="2">
    <source>
        <dbReference type="Pfam" id="PF06276"/>
    </source>
</evidence>
<dbReference type="InterPro" id="IPR037455">
    <property type="entry name" value="LucA/IucC-like"/>
</dbReference>
<dbReference type="GeneID" id="66990025"/>
<proteinExistence type="predicted"/>
<dbReference type="GO" id="GO:0019290">
    <property type="term" value="P:siderophore biosynthetic process"/>
    <property type="evidence" value="ECO:0007669"/>
    <property type="project" value="InterPro"/>
</dbReference>
<dbReference type="Gene3D" id="1.10.510.40">
    <property type="match status" value="1"/>
</dbReference>
<dbReference type="AlphaFoldDB" id="A0A8E0QK10"/>
<dbReference type="InterPro" id="IPR022770">
    <property type="entry name" value="IucA/IucC-like_C"/>
</dbReference>
<evidence type="ECO:0000259" key="1">
    <source>
        <dbReference type="Pfam" id="PF04183"/>
    </source>
</evidence>
<accession>A0A8E0QK10</accession>
<dbReference type="GO" id="GO:0016881">
    <property type="term" value="F:acid-amino acid ligase activity"/>
    <property type="evidence" value="ECO:0007669"/>
    <property type="project" value="UniProtKB-ARBA"/>
</dbReference>
<reference evidence="3" key="1">
    <citation type="journal article" date="2015" name="Genome Announc.">
        <title>Draft Genome Sequence of the Pathogenic Filamentous Fungus Aspergillus udagawae Strain IFM 46973T.</title>
        <authorList>
            <person name="Kusuya Y."/>
            <person name="Takahashi-Nakaguchi A."/>
            <person name="Takahashi H."/>
            <person name="Yaguchi T."/>
        </authorList>
    </citation>
    <scope>NUCLEOTIDE SEQUENCE</scope>
    <source>
        <strain evidence="3">IFM 46973</strain>
    </source>
</reference>
<feature type="domain" description="Aerobactin siderophore biosynthesis IucA/IucC N-terminal" evidence="1">
    <location>
        <begin position="267"/>
        <end position="380"/>
    </location>
</feature>
<dbReference type="PANTHER" id="PTHR34384:SF5">
    <property type="entry name" value="L-2,3-DIAMINOPROPANOATE--CITRATE LIGASE"/>
    <property type="match status" value="1"/>
</dbReference>
<evidence type="ECO:0000313" key="4">
    <source>
        <dbReference type="Proteomes" id="UP000036893"/>
    </source>
</evidence>
<dbReference type="InterPro" id="IPR007310">
    <property type="entry name" value="Aerobactin_biosyn_IucA/IucC_N"/>
</dbReference>
<dbReference type="Pfam" id="PF06276">
    <property type="entry name" value="FhuF"/>
    <property type="match status" value="1"/>
</dbReference>
<dbReference type="Pfam" id="PF04183">
    <property type="entry name" value="IucA_IucC"/>
    <property type="match status" value="1"/>
</dbReference>
<dbReference type="EMBL" id="BBXM02000002">
    <property type="protein sequence ID" value="GIC86184.1"/>
    <property type="molecule type" value="Genomic_DNA"/>
</dbReference>
<dbReference type="Proteomes" id="UP000036893">
    <property type="component" value="Unassembled WGS sequence"/>
</dbReference>
<dbReference type="PANTHER" id="PTHR34384">
    <property type="entry name" value="L-2,3-DIAMINOPROPANOATE--CITRATE LIGASE"/>
    <property type="match status" value="1"/>
</dbReference>
<feature type="domain" description="Aerobactin siderophore biosynthesis IucA/IucC-like C-terminal" evidence="2">
    <location>
        <begin position="405"/>
        <end position="558"/>
    </location>
</feature>
<gene>
    <name evidence="3" type="ORF">Aud_002549</name>
</gene>